<comment type="caution">
    <text evidence="3">The sequence shown here is derived from an EMBL/GenBank/DDBJ whole genome shotgun (WGS) entry which is preliminary data.</text>
</comment>
<dbReference type="Pfam" id="PF01243">
    <property type="entry name" value="PNPOx_N"/>
    <property type="match status" value="1"/>
</dbReference>
<dbReference type="PANTHER" id="PTHR35176:SF4">
    <property type="entry name" value="PYRIDOXAMINE 5'-PHOSPHATE OXIDASE-RELATED FMN-BINDING"/>
    <property type="match status" value="1"/>
</dbReference>
<organism evidence="3 4">
    <name type="scientific">Actinoplanes auranticolor</name>
    <dbReference type="NCBI Taxonomy" id="47988"/>
    <lineage>
        <taxon>Bacteria</taxon>
        <taxon>Bacillati</taxon>
        <taxon>Actinomycetota</taxon>
        <taxon>Actinomycetes</taxon>
        <taxon>Micromonosporales</taxon>
        <taxon>Micromonosporaceae</taxon>
        <taxon>Actinoplanes</taxon>
    </lineage>
</organism>
<gene>
    <name evidence="3" type="ORF">Aau02nite_87740</name>
</gene>
<dbReference type="InterPro" id="IPR011576">
    <property type="entry name" value="Pyridox_Oxase_N"/>
</dbReference>
<feature type="domain" description="Pyridoxamine 5'-phosphate oxidase N-terminal" evidence="2">
    <location>
        <begin position="25"/>
        <end position="123"/>
    </location>
</feature>
<dbReference type="InterPro" id="IPR012349">
    <property type="entry name" value="Split_barrel_FMN-bd"/>
</dbReference>
<dbReference type="PANTHER" id="PTHR35176">
    <property type="entry name" value="HEME OXYGENASE HI_0854-RELATED"/>
    <property type="match status" value="1"/>
</dbReference>
<dbReference type="SUPFAM" id="SSF50475">
    <property type="entry name" value="FMN-binding split barrel"/>
    <property type="match status" value="1"/>
</dbReference>
<keyword evidence="1" id="KW-0560">Oxidoreductase</keyword>
<evidence type="ECO:0000313" key="4">
    <source>
        <dbReference type="Proteomes" id="UP000681340"/>
    </source>
</evidence>
<dbReference type="AlphaFoldDB" id="A0A919VUV1"/>
<dbReference type="GO" id="GO:0016627">
    <property type="term" value="F:oxidoreductase activity, acting on the CH-CH group of donors"/>
    <property type="evidence" value="ECO:0007669"/>
    <property type="project" value="TreeGrafter"/>
</dbReference>
<evidence type="ECO:0000259" key="2">
    <source>
        <dbReference type="Pfam" id="PF01243"/>
    </source>
</evidence>
<dbReference type="EMBL" id="BOQL01000085">
    <property type="protein sequence ID" value="GIM79839.1"/>
    <property type="molecule type" value="Genomic_DNA"/>
</dbReference>
<accession>A0A919VUV1</accession>
<dbReference type="Gene3D" id="2.30.110.10">
    <property type="entry name" value="Electron Transport, Fmn-binding Protein, Chain A"/>
    <property type="match status" value="1"/>
</dbReference>
<proteinExistence type="predicted"/>
<dbReference type="Proteomes" id="UP000681340">
    <property type="component" value="Unassembled WGS sequence"/>
</dbReference>
<dbReference type="RefSeq" id="WP_212994552.1">
    <property type="nucleotide sequence ID" value="NZ_BAABEA010000003.1"/>
</dbReference>
<sequence>MTTPIVEFNGDFSEPGAPAVPWADVERVLTTSEMFFLSTVRADGRPHVTPLPAVWDGGVLHICTGDQEQKAKNLARNPSCVLSTGTSALHGGLDVVVEGVAVRITEPARLRELAALWKSKLDWDFGVGEDAFRDPAGRNGLVYGVRPAKVLSFGKGPYTQTRYRFPSAEDLA</sequence>
<dbReference type="GO" id="GO:0070967">
    <property type="term" value="F:coenzyme F420 binding"/>
    <property type="evidence" value="ECO:0007669"/>
    <property type="project" value="TreeGrafter"/>
</dbReference>
<protein>
    <recommendedName>
        <fullName evidence="2">Pyridoxamine 5'-phosphate oxidase N-terminal domain-containing protein</fullName>
    </recommendedName>
</protein>
<evidence type="ECO:0000313" key="3">
    <source>
        <dbReference type="EMBL" id="GIM79839.1"/>
    </source>
</evidence>
<evidence type="ECO:0000256" key="1">
    <source>
        <dbReference type="ARBA" id="ARBA00023002"/>
    </source>
</evidence>
<dbReference type="GO" id="GO:0005829">
    <property type="term" value="C:cytosol"/>
    <property type="evidence" value="ECO:0007669"/>
    <property type="project" value="TreeGrafter"/>
</dbReference>
<keyword evidence="4" id="KW-1185">Reference proteome</keyword>
<name>A0A919VUV1_9ACTN</name>
<reference evidence="3" key="1">
    <citation type="submission" date="2021-03" db="EMBL/GenBank/DDBJ databases">
        <title>Whole genome shotgun sequence of Actinoplanes auranticolor NBRC 12245.</title>
        <authorList>
            <person name="Komaki H."/>
            <person name="Tamura T."/>
        </authorList>
    </citation>
    <scope>NUCLEOTIDE SEQUENCE</scope>
    <source>
        <strain evidence="3">NBRC 12245</strain>
    </source>
</reference>
<dbReference type="InterPro" id="IPR052019">
    <property type="entry name" value="F420H2_bilvrd_red/Heme_oxyg"/>
</dbReference>